<feature type="transmembrane region" description="Helical" evidence="1">
    <location>
        <begin position="16"/>
        <end position="35"/>
    </location>
</feature>
<evidence type="ECO:0000313" key="3">
    <source>
        <dbReference type="Proteomes" id="UP000247673"/>
    </source>
</evidence>
<feature type="transmembrane region" description="Helical" evidence="1">
    <location>
        <begin position="146"/>
        <end position="163"/>
    </location>
</feature>
<keyword evidence="3" id="KW-1185">Reference proteome</keyword>
<gene>
    <name evidence="2" type="ORF">DKK78_11980</name>
</gene>
<feature type="transmembrane region" description="Helical" evidence="1">
    <location>
        <begin position="41"/>
        <end position="65"/>
    </location>
</feature>
<dbReference type="AlphaFoldDB" id="A0A2V4DK44"/>
<keyword evidence="1" id="KW-0812">Transmembrane</keyword>
<keyword evidence="1" id="KW-1133">Transmembrane helix</keyword>
<feature type="transmembrane region" description="Helical" evidence="1">
    <location>
        <begin position="89"/>
        <end position="111"/>
    </location>
</feature>
<reference evidence="2 3" key="1">
    <citation type="submission" date="2018-05" db="EMBL/GenBank/DDBJ databases">
        <title>Reference genomes for bee gut microbiota database.</title>
        <authorList>
            <person name="Ellegaard K.M."/>
        </authorList>
    </citation>
    <scope>NUCLEOTIDE SEQUENCE [LARGE SCALE GENOMIC DNA]</scope>
    <source>
        <strain evidence="2 3">ESL0172</strain>
    </source>
</reference>
<comment type="caution">
    <text evidence="2">The sequence shown here is derived from an EMBL/GenBank/DDBJ whole genome shotgun (WGS) entry which is preliminary data.</text>
</comment>
<sequence length="326" mass="38437">MNFFHNLKKNIKKYPVLFIVLFLFYIVGIIFLIFNKMQLDICTFIISITLVIMMLIIYDVGFASYQQKQLTIRWLKFTFLLPQKKSKKILHFIFFLSGWGTLFGTLAFIALLLKFNWLTIFVFFIFQCITAILIIASYVDHKKITSLAVAIKSSFLVIIYNFLDFFSNNSGRSLVSQIISVPPEQIPTITRGIYWYYFITIVSMFLLLIIIFWADLAKNRKILYKLPFLTYIFIFISIILPIQLITYNVNNIINTIIEKTYVADTMNYFKCDNKIIQKVPSDSARYLKVDENEFRVFYFKEGESNMQLTTYLCNGSNYTEIDIHKK</sequence>
<feature type="transmembrane region" description="Helical" evidence="1">
    <location>
        <begin position="117"/>
        <end position="139"/>
    </location>
</feature>
<evidence type="ECO:0000313" key="2">
    <source>
        <dbReference type="EMBL" id="PXY88464.1"/>
    </source>
</evidence>
<dbReference type="EMBL" id="QGLO01000011">
    <property type="protein sequence ID" value="PXY88464.1"/>
    <property type="molecule type" value="Genomic_DNA"/>
</dbReference>
<feature type="transmembrane region" description="Helical" evidence="1">
    <location>
        <begin position="194"/>
        <end position="216"/>
    </location>
</feature>
<keyword evidence="1" id="KW-0472">Membrane</keyword>
<accession>A0A2V4DK44</accession>
<evidence type="ECO:0000256" key="1">
    <source>
        <dbReference type="SAM" id="Phobius"/>
    </source>
</evidence>
<dbReference type="Proteomes" id="UP000247673">
    <property type="component" value="Unassembled WGS sequence"/>
</dbReference>
<name>A0A2V4DK44_9GAMM</name>
<feature type="transmembrane region" description="Helical" evidence="1">
    <location>
        <begin position="228"/>
        <end position="247"/>
    </location>
</feature>
<organism evidence="2 3">
    <name type="scientific">Gilliamella apis</name>
    <dbReference type="NCBI Taxonomy" id="1970738"/>
    <lineage>
        <taxon>Bacteria</taxon>
        <taxon>Pseudomonadati</taxon>
        <taxon>Pseudomonadota</taxon>
        <taxon>Gammaproteobacteria</taxon>
        <taxon>Orbales</taxon>
        <taxon>Orbaceae</taxon>
        <taxon>Gilliamella</taxon>
    </lineage>
</organism>
<proteinExistence type="predicted"/>
<protein>
    <submittedName>
        <fullName evidence="2">Uncharacterized protein</fullName>
    </submittedName>
</protein>
<dbReference type="RefSeq" id="WP_110448799.1">
    <property type="nucleotide sequence ID" value="NZ_QGLO01000011.1"/>
</dbReference>
<dbReference type="OrthoDB" id="7068503at2"/>